<evidence type="ECO:0000313" key="1">
    <source>
        <dbReference type="EMBL" id="KAI3679099.1"/>
    </source>
</evidence>
<accession>A0ACB8Y6U5</accession>
<gene>
    <name evidence="1" type="ORF">L6452_38407</name>
</gene>
<proteinExistence type="predicted"/>
<evidence type="ECO:0000313" key="2">
    <source>
        <dbReference type="Proteomes" id="UP001055879"/>
    </source>
</evidence>
<reference evidence="1 2" key="2">
    <citation type="journal article" date="2022" name="Mol. Ecol. Resour.">
        <title>The genomes of chicory, endive, great burdock and yacon provide insights into Asteraceae paleo-polyploidization history and plant inulin production.</title>
        <authorList>
            <person name="Fan W."/>
            <person name="Wang S."/>
            <person name="Wang H."/>
            <person name="Wang A."/>
            <person name="Jiang F."/>
            <person name="Liu H."/>
            <person name="Zhao H."/>
            <person name="Xu D."/>
            <person name="Zhang Y."/>
        </authorList>
    </citation>
    <scope>NUCLEOTIDE SEQUENCE [LARGE SCALE GENOMIC DNA]</scope>
    <source>
        <strain evidence="2">cv. Niubang</strain>
    </source>
</reference>
<comment type="caution">
    <text evidence="1">The sequence shown here is derived from an EMBL/GenBank/DDBJ whole genome shotgun (WGS) entry which is preliminary data.</text>
</comment>
<reference evidence="2" key="1">
    <citation type="journal article" date="2022" name="Mol. Ecol. Resour.">
        <title>The genomes of chicory, endive, great burdock and yacon provide insights into Asteraceae palaeo-polyploidization history and plant inulin production.</title>
        <authorList>
            <person name="Fan W."/>
            <person name="Wang S."/>
            <person name="Wang H."/>
            <person name="Wang A."/>
            <person name="Jiang F."/>
            <person name="Liu H."/>
            <person name="Zhao H."/>
            <person name="Xu D."/>
            <person name="Zhang Y."/>
        </authorList>
    </citation>
    <scope>NUCLEOTIDE SEQUENCE [LARGE SCALE GENOMIC DNA]</scope>
    <source>
        <strain evidence="2">cv. Niubang</strain>
    </source>
</reference>
<name>A0ACB8Y6U5_ARCLA</name>
<organism evidence="1 2">
    <name type="scientific">Arctium lappa</name>
    <name type="common">Greater burdock</name>
    <name type="synonym">Lappa major</name>
    <dbReference type="NCBI Taxonomy" id="4217"/>
    <lineage>
        <taxon>Eukaryota</taxon>
        <taxon>Viridiplantae</taxon>
        <taxon>Streptophyta</taxon>
        <taxon>Embryophyta</taxon>
        <taxon>Tracheophyta</taxon>
        <taxon>Spermatophyta</taxon>
        <taxon>Magnoliopsida</taxon>
        <taxon>eudicotyledons</taxon>
        <taxon>Gunneridae</taxon>
        <taxon>Pentapetalae</taxon>
        <taxon>asterids</taxon>
        <taxon>campanulids</taxon>
        <taxon>Asterales</taxon>
        <taxon>Asteraceae</taxon>
        <taxon>Carduoideae</taxon>
        <taxon>Cardueae</taxon>
        <taxon>Arctiinae</taxon>
        <taxon>Arctium</taxon>
    </lineage>
</organism>
<sequence>MGFKKISEENDQLEPVVNKSEKCRGIDRELISSTVVRFENQLQEREVDAAGRSVTVSVVLVVKSQQQIHRYIHTSSKEFKKKDNVKSHEPRWSKQQQLFDHETGQQQHSLFVENSVHQFAQQGGVYRWIWDITHLLTRLHRQVCNLWVF</sequence>
<dbReference type="EMBL" id="CM042060">
    <property type="protein sequence ID" value="KAI3679099.1"/>
    <property type="molecule type" value="Genomic_DNA"/>
</dbReference>
<dbReference type="Proteomes" id="UP001055879">
    <property type="component" value="Linkage Group LG14"/>
</dbReference>
<keyword evidence="2" id="KW-1185">Reference proteome</keyword>
<protein>
    <submittedName>
        <fullName evidence="1">Uncharacterized protein</fullName>
    </submittedName>
</protein>